<evidence type="ECO:0000313" key="4">
    <source>
        <dbReference type="EMBL" id="ABV88736.1"/>
    </source>
</evidence>
<dbReference type="OrthoDB" id="7356080at2"/>
<dbReference type="SUPFAM" id="SSF55729">
    <property type="entry name" value="Acyl-CoA N-acyltransferases (Nat)"/>
    <property type="match status" value="1"/>
</dbReference>
<organism evidence="4 5">
    <name type="scientific">Shewanella pealeana (strain ATCC 700345 / ANG-SQ1)</name>
    <dbReference type="NCBI Taxonomy" id="398579"/>
    <lineage>
        <taxon>Bacteria</taxon>
        <taxon>Pseudomonadati</taxon>
        <taxon>Pseudomonadota</taxon>
        <taxon>Gammaproteobacteria</taxon>
        <taxon>Alteromonadales</taxon>
        <taxon>Shewanellaceae</taxon>
        <taxon>Shewanella</taxon>
    </lineage>
</organism>
<dbReference type="STRING" id="398579.Spea_3423"/>
<keyword evidence="5" id="KW-1185">Reference proteome</keyword>
<dbReference type="GO" id="GO:0016747">
    <property type="term" value="F:acyltransferase activity, transferring groups other than amino-acyl groups"/>
    <property type="evidence" value="ECO:0007669"/>
    <property type="project" value="InterPro"/>
</dbReference>
<evidence type="ECO:0000256" key="1">
    <source>
        <dbReference type="ARBA" id="ARBA00022679"/>
    </source>
</evidence>
<evidence type="ECO:0000313" key="5">
    <source>
        <dbReference type="Proteomes" id="UP000002608"/>
    </source>
</evidence>
<name>A8H849_SHEPA</name>
<protein>
    <submittedName>
        <fullName evidence="4">GCN5-related N-acetyltransferase</fullName>
    </submittedName>
</protein>
<keyword evidence="2" id="KW-0012">Acyltransferase</keyword>
<dbReference type="PROSITE" id="PS51186">
    <property type="entry name" value="GNAT"/>
    <property type="match status" value="1"/>
</dbReference>
<feature type="domain" description="N-acetyltransferase" evidence="3">
    <location>
        <begin position="1"/>
        <end position="154"/>
    </location>
</feature>
<dbReference type="Proteomes" id="UP000002608">
    <property type="component" value="Chromosome"/>
</dbReference>
<keyword evidence="1 4" id="KW-0808">Transferase</keyword>
<dbReference type="eggNOG" id="COG0456">
    <property type="taxonomic scope" value="Bacteria"/>
</dbReference>
<reference evidence="4 5" key="1">
    <citation type="submission" date="2007-10" db="EMBL/GenBank/DDBJ databases">
        <title>Complete sequence of Shewanella pealeana ATCC 700345.</title>
        <authorList>
            <consortium name="US DOE Joint Genome Institute"/>
            <person name="Copeland A."/>
            <person name="Lucas S."/>
            <person name="Lapidus A."/>
            <person name="Barry K."/>
            <person name="Glavina del Rio T."/>
            <person name="Dalin E."/>
            <person name="Tice H."/>
            <person name="Pitluck S."/>
            <person name="Chertkov O."/>
            <person name="Brettin T."/>
            <person name="Bruce D."/>
            <person name="Detter J.C."/>
            <person name="Han C."/>
            <person name="Schmutz J."/>
            <person name="Larimer F."/>
            <person name="Land M."/>
            <person name="Hauser L."/>
            <person name="Kyrpides N."/>
            <person name="Kim E."/>
            <person name="Zhao J.-S.Z."/>
            <person name="Manno D."/>
            <person name="Hawari J."/>
            <person name="Richardson P."/>
        </authorList>
    </citation>
    <scope>NUCLEOTIDE SEQUENCE [LARGE SCALE GENOMIC DNA]</scope>
    <source>
        <strain evidence="5">ATCC 700345 / ANG-SQ1</strain>
    </source>
</reference>
<accession>A8H849</accession>
<dbReference type="Gene3D" id="3.40.630.30">
    <property type="match status" value="1"/>
</dbReference>
<proteinExistence type="predicted"/>
<dbReference type="InterPro" id="IPR016181">
    <property type="entry name" value="Acyl_CoA_acyltransferase"/>
</dbReference>
<dbReference type="AlphaFoldDB" id="A8H849"/>
<dbReference type="EMBL" id="CP000851">
    <property type="protein sequence ID" value="ABV88736.1"/>
    <property type="molecule type" value="Genomic_DNA"/>
</dbReference>
<dbReference type="Pfam" id="PF13673">
    <property type="entry name" value="Acetyltransf_10"/>
    <property type="match status" value="1"/>
</dbReference>
<gene>
    <name evidence="4" type="ordered locus">Spea_3423</name>
</gene>
<sequence length="154" mass="16728">MIRFAKKSDTGKVWQLRTEAILTSCVPDYSAEITSKWANSPMPQEFDQILLKLKALVFEQDGKLLGFGFIDVETASLESLFVAPQSVGKGVGKALTIELERQALASGLNKLSLSSSLNAQGFYQSLGYVASAPSTWIHPLGFELACVPMSKVLN</sequence>
<dbReference type="PANTHER" id="PTHR43877">
    <property type="entry name" value="AMINOALKYLPHOSPHONATE N-ACETYLTRANSFERASE-RELATED-RELATED"/>
    <property type="match status" value="1"/>
</dbReference>
<dbReference type="HOGENOM" id="CLU_087351_4_1_6"/>
<evidence type="ECO:0000259" key="3">
    <source>
        <dbReference type="PROSITE" id="PS51186"/>
    </source>
</evidence>
<evidence type="ECO:0000256" key="2">
    <source>
        <dbReference type="ARBA" id="ARBA00023315"/>
    </source>
</evidence>
<dbReference type="KEGG" id="spl:Spea_3423"/>
<dbReference type="CDD" id="cd04301">
    <property type="entry name" value="NAT_SF"/>
    <property type="match status" value="1"/>
</dbReference>
<dbReference type="RefSeq" id="WP_012156635.1">
    <property type="nucleotide sequence ID" value="NC_009901.1"/>
</dbReference>
<dbReference type="InterPro" id="IPR050832">
    <property type="entry name" value="Bact_Acetyltransf"/>
</dbReference>
<dbReference type="InterPro" id="IPR000182">
    <property type="entry name" value="GNAT_dom"/>
</dbReference>